<name>A0A9X2VKU6_9PSEU</name>
<evidence type="ECO:0000313" key="2">
    <source>
        <dbReference type="Proteomes" id="UP001141259"/>
    </source>
</evidence>
<dbReference type="EMBL" id="JANYMP010000006">
    <property type="protein sequence ID" value="MCS7478264.1"/>
    <property type="molecule type" value="Genomic_DNA"/>
</dbReference>
<sequence>MFSWHDAEGLRHAISRVDYPLPPRPGESIESLCGLELSLTREDFPQLAQYRPHKKTCFGCDAVWRKRSGMRPNPVSAR</sequence>
<accession>A0A9X2VKU6</accession>
<protein>
    <recommendedName>
        <fullName evidence="3">Zinc finger protein</fullName>
    </recommendedName>
</protein>
<comment type="caution">
    <text evidence="1">The sequence shown here is derived from an EMBL/GenBank/DDBJ whole genome shotgun (WGS) entry which is preliminary data.</text>
</comment>
<reference evidence="1" key="1">
    <citation type="submission" date="2022-08" db="EMBL/GenBank/DDBJ databases">
        <authorList>
            <person name="Tistechok S."/>
            <person name="Samborskyy M."/>
            <person name="Roman I."/>
        </authorList>
    </citation>
    <scope>NUCLEOTIDE SEQUENCE</scope>
    <source>
        <strain evidence="1">DSM 103496</strain>
    </source>
</reference>
<organism evidence="1 2">
    <name type="scientific">Umezawaea endophytica</name>
    <dbReference type="NCBI Taxonomy" id="1654476"/>
    <lineage>
        <taxon>Bacteria</taxon>
        <taxon>Bacillati</taxon>
        <taxon>Actinomycetota</taxon>
        <taxon>Actinomycetes</taxon>
        <taxon>Pseudonocardiales</taxon>
        <taxon>Pseudonocardiaceae</taxon>
        <taxon>Umezawaea</taxon>
    </lineage>
</organism>
<dbReference type="Pfam" id="PF16827">
    <property type="entry name" value="zf-HC3"/>
    <property type="match status" value="1"/>
</dbReference>
<gene>
    <name evidence="1" type="ORF">NZH93_15500</name>
</gene>
<dbReference type="Gene3D" id="2.30.30.990">
    <property type="entry name" value="Malonyl-[acyl-carrier protein] O-methyltransferase, zinc-finger motif"/>
    <property type="match status" value="1"/>
</dbReference>
<dbReference type="Proteomes" id="UP001141259">
    <property type="component" value="Unassembled WGS sequence"/>
</dbReference>
<dbReference type="InterPro" id="IPR031795">
    <property type="entry name" value="Zf-HC3"/>
</dbReference>
<keyword evidence="2" id="KW-1185">Reference proteome</keyword>
<dbReference type="RefSeq" id="WP_259623762.1">
    <property type="nucleotide sequence ID" value="NZ_JANYMP010000006.1"/>
</dbReference>
<evidence type="ECO:0008006" key="3">
    <source>
        <dbReference type="Google" id="ProtNLM"/>
    </source>
</evidence>
<evidence type="ECO:0000313" key="1">
    <source>
        <dbReference type="EMBL" id="MCS7478264.1"/>
    </source>
</evidence>
<dbReference type="AlphaFoldDB" id="A0A9X2VKU6"/>
<proteinExistence type="predicted"/>